<name>A0A2W2AEQ6_9BACT</name>
<dbReference type="PROSITE" id="PS51257">
    <property type="entry name" value="PROKAR_LIPOPROTEIN"/>
    <property type="match status" value="1"/>
</dbReference>
<dbReference type="AlphaFoldDB" id="A0A2W2AEQ6"/>
<dbReference type="Proteomes" id="UP000248745">
    <property type="component" value="Unassembled WGS sequence"/>
</dbReference>
<evidence type="ECO:0000313" key="2">
    <source>
        <dbReference type="Proteomes" id="UP000248745"/>
    </source>
</evidence>
<protein>
    <recommendedName>
        <fullName evidence="3">Thioredoxin domain-containing protein</fullName>
    </recommendedName>
</protein>
<proteinExistence type="predicted"/>
<comment type="caution">
    <text evidence="1">The sequence shown here is derived from an EMBL/GenBank/DDBJ whole genome shotgun (WGS) entry which is preliminary data.</text>
</comment>
<reference evidence="1 2" key="1">
    <citation type="submission" date="2018-06" db="EMBL/GenBank/DDBJ databases">
        <title>Mucibacter soli gen. nov., sp. nov., a new member of the family Chitinophagaceae producing mucin.</title>
        <authorList>
            <person name="Kim M.-K."/>
            <person name="Park S."/>
            <person name="Kim T.-S."/>
            <person name="Joung Y."/>
            <person name="Han J.-H."/>
            <person name="Kim S.B."/>
        </authorList>
    </citation>
    <scope>NUCLEOTIDE SEQUENCE [LARGE SCALE GENOMIC DNA]</scope>
    <source>
        <strain evidence="1 2">R1-15</strain>
    </source>
</reference>
<dbReference type="EMBL" id="QKTW01000020">
    <property type="protein sequence ID" value="PZF72052.1"/>
    <property type="molecule type" value="Genomic_DNA"/>
</dbReference>
<sequence length="160" mass="18134">MILNRNRKLFLVIVFQLPIIFFGCRKPKNRILAAVQEITNHAVVAKTRAVVIINHETCPTCNKKFADFMAYYLNNDKLLLVVAADENQLDISQFQNGGKSIYFDTAGILAKQKLIKSSTVLMLSQNNSEVVDTTLSIDVKTQNQTIDYLKQAIDADFRKH</sequence>
<gene>
    <name evidence="1" type="ORF">DN068_15575</name>
</gene>
<keyword evidence="2" id="KW-1185">Reference proteome</keyword>
<organism evidence="1 2">
    <name type="scientific">Taibaiella soli</name>
    <dbReference type="NCBI Taxonomy" id="1649169"/>
    <lineage>
        <taxon>Bacteria</taxon>
        <taxon>Pseudomonadati</taxon>
        <taxon>Bacteroidota</taxon>
        <taxon>Chitinophagia</taxon>
        <taxon>Chitinophagales</taxon>
        <taxon>Chitinophagaceae</taxon>
        <taxon>Taibaiella</taxon>
    </lineage>
</organism>
<evidence type="ECO:0008006" key="3">
    <source>
        <dbReference type="Google" id="ProtNLM"/>
    </source>
</evidence>
<evidence type="ECO:0000313" key="1">
    <source>
        <dbReference type="EMBL" id="PZF72052.1"/>
    </source>
</evidence>
<accession>A0A2W2AEQ6</accession>